<evidence type="ECO:0000313" key="1">
    <source>
        <dbReference type="EMBL" id="GMF00761.1"/>
    </source>
</evidence>
<protein>
    <submittedName>
        <fullName evidence="1">Unnamed protein product</fullName>
    </submittedName>
</protein>
<name>A0ACB5U3X8_CANBO</name>
<sequence length="99" mass="10657">MAYSPIGSCRGLGMKSGFLFVPKGGGGCAFSNLNWFSEFTFIGTLNLLNSVTSVFPCEFKNLLGIMAPFFLETIKLPSESTIPSSPLEFVDTKSPSAYV</sequence>
<comment type="caution">
    <text evidence="1">The sequence shown here is derived from an EMBL/GenBank/DDBJ whole genome shotgun (WGS) entry which is preliminary data.</text>
</comment>
<accession>A0ACB5U3X8</accession>
<dbReference type="EMBL" id="BSXV01004555">
    <property type="protein sequence ID" value="GMF00761.1"/>
    <property type="molecule type" value="Genomic_DNA"/>
</dbReference>
<gene>
    <name evidence="1" type="ORF">Cboi01_000564100</name>
</gene>
<keyword evidence="2" id="KW-1185">Reference proteome</keyword>
<reference evidence="1" key="1">
    <citation type="submission" date="2023-04" db="EMBL/GenBank/DDBJ databases">
        <title>Candida boidinii NBRC 1967.</title>
        <authorList>
            <person name="Ichikawa N."/>
            <person name="Sato H."/>
            <person name="Tonouchi N."/>
        </authorList>
    </citation>
    <scope>NUCLEOTIDE SEQUENCE</scope>
    <source>
        <strain evidence="1">NBRC 1967</strain>
    </source>
</reference>
<organism evidence="1 2">
    <name type="scientific">Candida boidinii</name>
    <name type="common">Yeast</name>
    <dbReference type="NCBI Taxonomy" id="5477"/>
    <lineage>
        <taxon>Eukaryota</taxon>
        <taxon>Fungi</taxon>
        <taxon>Dikarya</taxon>
        <taxon>Ascomycota</taxon>
        <taxon>Saccharomycotina</taxon>
        <taxon>Pichiomycetes</taxon>
        <taxon>Pichiales</taxon>
        <taxon>Pichiaceae</taxon>
        <taxon>Ogataea</taxon>
        <taxon>Ogataea/Candida clade</taxon>
    </lineage>
</organism>
<dbReference type="Proteomes" id="UP001165101">
    <property type="component" value="Unassembled WGS sequence"/>
</dbReference>
<proteinExistence type="predicted"/>
<evidence type="ECO:0000313" key="2">
    <source>
        <dbReference type="Proteomes" id="UP001165101"/>
    </source>
</evidence>